<feature type="transmembrane region" description="Helical" evidence="5">
    <location>
        <begin position="31"/>
        <end position="52"/>
    </location>
</feature>
<feature type="domain" description="DUF202" evidence="6">
    <location>
        <begin position="22"/>
        <end position="89"/>
    </location>
</feature>
<organism evidence="7 8">
    <name type="scientific">Edwardsiella anguillarum</name>
    <dbReference type="NCBI Taxonomy" id="1821960"/>
    <lineage>
        <taxon>Bacteria</taxon>
        <taxon>Pseudomonadati</taxon>
        <taxon>Pseudomonadota</taxon>
        <taxon>Gammaproteobacteria</taxon>
        <taxon>Enterobacterales</taxon>
        <taxon>Hafniaceae</taxon>
        <taxon>Edwardsiella</taxon>
    </lineage>
</organism>
<name>A0ABY8SCL2_9GAMM</name>
<evidence type="ECO:0000256" key="2">
    <source>
        <dbReference type="ARBA" id="ARBA00022692"/>
    </source>
</evidence>
<protein>
    <submittedName>
        <fullName evidence="7">DUF202 domain-containing protein</fullName>
    </submittedName>
</protein>
<dbReference type="RefSeq" id="WP_034171880.1">
    <property type="nucleotide sequence ID" value="NZ_CP094302.2"/>
</dbReference>
<dbReference type="EMBL" id="CP094302">
    <property type="protein sequence ID" value="WHP83260.1"/>
    <property type="molecule type" value="Genomic_DNA"/>
</dbReference>
<evidence type="ECO:0000256" key="4">
    <source>
        <dbReference type="ARBA" id="ARBA00023136"/>
    </source>
</evidence>
<keyword evidence="2 5" id="KW-0812">Transmembrane</keyword>
<keyword evidence="8" id="KW-1185">Reference proteome</keyword>
<keyword evidence="3 5" id="KW-1133">Transmembrane helix</keyword>
<reference evidence="7 8" key="1">
    <citation type="submission" date="2022-03" db="EMBL/GenBank/DDBJ databases">
        <title>Survey of Intraspecific Variation of Edwardsiella anguillarum Isolates from Non-Anguillid Fish Host Originating from Varied Geographic Locations.</title>
        <authorList>
            <person name="Armwood A.R."/>
            <person name="Woodyard E."/>
            <person name="Waldbieser G.C."/>
            <person name="Camus A.C."/>
            <person name="Divya D."/>
            <person name="Tekedar H."/>
            <person name="Soto E."/>
            <person name="Stein C."/>
            <person name="Ucko M."/>
            <person name="Ware C."/>
            <person name="Griffin M.J."/>
        </authorList>
    </citation>
    <scope>NUCLEOTIDE SEQUENCE [LARGE SCALE GENOMIC DNA]</scope>
    <source>
        <strain evidence="7 8">R18-35-2</strain>
    </source>
</reference>
<comment type="subcellular location">
    <subcellularLocation>
        <location evidence="1">Endomembrane system</location>
        <topology evidence="1">Multi-pass membrane protein</topology>
    </subcellularLocation>
</comment>
<evidence type="ECO:0000256" key="5">
    <source>
        <dbReference type="SAM" id="Phobius"/>
    </source>
</evidence>
<feature type="transmembrane region" description="Helical" evidence="5">
    <location>
        <begin position="101"/>
        <end position="121"/>
    </location>
</feature>
<evidence type="ECO:0000313" key="8">
    <source>
        <dbReference type="Proteomes" id="UP001238370"/>
    </source>
</evidence>
<accession>A0ABY8SCL2</accession>
<gene>
    <name evidence="7" type="ORF">MQ095_16000</name>
</gene>
<evidence type="ECO:0000256" key="3">
    <source>
        <dbReference type="ARBA" id="ARBA00022989"/>
    </source>
</evidence>
<dbReference type="Proteomes" id="UP001238370">
    <property type="component" value="Chromosome"/>
</dbReference>
<proteinExistence type="predicted"/>
<keyword evidence="4 5" id="KW-0472">Membrane</keyword>
<sequence length="123" mass="14099">MQKNNGSSPTKWWQRGKRPDYRFSLANERTFLAWIRTALALLAGAFGIQQLTSHTDSYLASYLLPSMLTLGAIALGSMAWRRWKQNEKAMRHDDDLSYSKLLPILSVWLLAIAVVIMYMIFMA</sequence>
<dbReference type="Pfam" id="PF02656">
    <property type="entry name" value="DUF202"/>
    <property type="match status" value="1"/>
</dbReference>
<evidence type="ECO:0000259" key="6">
    <source>
        <dbReference type="Pfam" id="PF02656"/>
    </source>
</evidence>
<dbReference type="GeneID" id="33941661"/>
<feature type="transmembrane region" description="Helical" evidence="5">
    <location>
        <begin position="58"/>
        <end position="80"/>
    </location>
</feature>
<dbReference type="InterPro" id="IPR003807">
    <property type="entry name" value="DUF202"/>
</dbReference>
<evidence type="ECO:0000256" key="1">
    <source>
        <dbReference type="ARBA" id="ARBA00004127"/>
    </source>
</evidence>
<evidence type="ECO:0000313" key="7">
    <source>
        <dbReference type="EMBL" id="WHP83260.1"/>
    </source>
</evidence>